<evidence type="ECO:0000256" key="3">
    <source>
        <dbReference type="ARBA" id="ARBA00022801"/>
    </source>
</evidence>
<evidence type="ECO:0000313" key="6">
    <source>
        <dbReference type="EMBL" id="ATB40958.1"/>
    </source>
</evidence>
<dbReference type="PANTHER" id="PTHR21661:SF35">
    <property type="entry name" value="EPOXIDE HYDROLASE"/>
    <property type="match status" value="1"/>
</dbReference>
<organism evidence="6 7">
    <name type="scientific">Cystobacter fuscus</name>
    <dbReference type="NCBI Taxonomy" id="43"/>
    <lineage>
        <taxon>Bacteria</taxon>
        <taxon>Pseudomonadati</taxon>
        <taxon>Myxococcota</taxon>
        <taxon>Myxococcia</taxon>
        <taxon>Myxococcales</taxon>
        <taxon>Cystobacterineae</taxon>
        <taxon>Archangiaceae</taxon>
        <taxon>Cystobacter</taxon>
    </lineage>
</organism>
<dbReference type="InterPro" id="IPR029058">
    <property type="entry name" value="AB_hydrolase_fold"/>
</dbReference>
<dbReference type="KEGG" id="cfus:CYFUS_006420"/>
<feature type="active site" description="Proton donor" evidence="4">
    <location>
        <position position="349"/>
    </location>
</feature>
<proteinExistence type="inferred from homology"/>
<dbReference type="GO" id="GO:0097176">
    <property type="term" value="P:epoxide metabolic process"/>
    <property type="evidence" value="ECO:0007669"/>
    <property type="project" value="TreeGrafter"/>
</dbReference>
<sequence length="426" mass="47325">MNDIQSPSSLPSRRQLLRMMAGASALAAVGSETIAEAAGAPVGPTTPQVTPFRVSIPQAALNDLKRRLAATRWPERETVNDWSQGVPLAKAQALIAYWRDRYDWRKFEARLNAFPQFRTQIDGLGIHFLHVKSSHPDALPIVLTHGWPGSIVEFLKIIGPLTEPTRHGGRAEDAFHVVIPSLPGFGFSDKPAETGWDVARIARAWGVLMQRLGYTKWVAQGGDWGSGVTHALGHLRPDGLVAAHVNWPLVFPEKLPENPTPDEQAAIDAAGRFANEQYGYFKEQATRPQTIGYALADSPAGQALWIYEKFQAWTDNRGNPEDALSMDEMLDNITLYWLTDTAASSARIYWQNSQGKPSGFSAGRIELPMAATTFPHELYRAPRKWAEALWPHLLYWGEVDKGGHFAAFEQPAVFANELRKAFRTVR</sequence>
<dbReference type="InterPro" id="IPR016292">
    <property type="entry name" value="Epoxide_hydrolase"/>
</dbReference>
<feature type="active site" description="Nucleophile" evidence="4">
    <location>
        <position position="223"/>
    </location>
</feature>
<dbReference type="InterPro" id="IPR000639">
    <property type="entry name" value="Epox_hydrolase-like"/>
</dbReference>
<dbReference type="Proteomes" id="UP000217257">
    <property type="component" value="Chromosome"/>
</dbReference>
<dbReference type="EMBL" id="CP022098">
    <property type="protein sequence ID" value="ATB40958.1"/>
    <property type="molecule type" value="Genomic_DNA"/>
</dbReference>
<dbReference type="SMR" id="A0A250JBK5"/>
<keyword evidence="2" id="KW-0058">Aromatic hydrocarbons catabolism</keyword>
<dbReference type="PIRSF" id="PIRSF001112">
    <property type="entry name" value="Epoxide_hydrolase"/>
    <property type="match status" value="1"/>
</dbReference>
<dbReference type="RefSeq" id="WP_095988748.1">
    <property type="nucleotide sequence ID" value="NZ_CP022098.1"/>
</dbReference>
<dbReference type="PRINTS" id="PR00412">
    <property type="entry name" value="EPOXHYDRLASE"/>
</dbReference>
<dbReference type="GO" id="GO:0004301">
    <property type="term" value="F:epoxide hydrolase activity"/>
    <property type="evidence" value="ECO:0007669"/>
    <property type="project" value="TreeGrafter"/>
</dbReference>
<protein>
    <submittedName>
        <fullName evidence="6">Epoxide hydratase</fullName>
    </submittedName>
</protein>
<evidence type="ECO:0000259" key="5">
    <source>
        <dbReference type="Pfam" id="PF06441"/>
    </source>
</evidence>
<dbReference type="InterPro" id="IPR010497">
    <property type="entry name" value="Epoxide_hydro_N"/>
</dbReference>
<accession>A0A250JBK5</accession>
<dbReference type="InterPro" id="IPR006311">
    <property type="entry name" value="TAT_signal"/>
</dbReference>
<feature type="domain" description="Epoxide hydrolase N-terminal" evidence="5">
    <location>
        <begin position="49"/>
        <end position="154"/>
    </location>
</feature>
<dbReference type="PROSITE" id="PS51318">
    <property type="entry name" value="TAT"/>
    <property type="match status" value="1"/>
</dbReference>
<dbReference type="Pfam" id="PF06441">
    <property type="entry name" value="EHN"/>
    <property type="match status" value="1"/>
</dbReference>
<feature type="active site" description="Proton acceptor" evidence="4">
    <location>
        <position position="404"/>
    </location>
</feature>
<evidence type="ECO:0000256" key="4">
    <source>
        <dbReference type="PIRSR" id="PIRSR001112-1"/>
    </source>
</evidence>
<dbReference type="PANTHER" id="PTHR21661">
    <property type="entry name" value="EPOXIDE HYDROLASE 1-RELATED"/>
    <property type="match status" value="1"/>
</dbReference>
<comment type="similarity">
    <text evidence="1">Belongs to the peptidase S33 family.</text>
</comment>
<reference evidence="6 7" key="1">
    <citation type="submission" date="2017-06" db="EMBL/GenBank/DDBJ databases">
        <title>Sequencing and comparative analysis of myxobacterial genomes.</title>
        <authorList>
            <person name="Rupp O."/>
            <person name="Goesmann A."/>
            <person name="Sogaard-Andersen L."/>
        </authorList>
    </citation>
    <scope>NUCLEOTIDE SEQUENCE [LARGE SCALE GENOMIC DNA]</scope>
    <source>
        <strain evidence="6 7">DSM 52655</strain>
    </source>
</reference>
<dbReference type="Gene3D" id="3.40.50.1820">
    <property type="entry name" value="alpha/beta hydrolase"/>
    <property type="match status" value="1"/>
</dbReference>
<evidence type="ECO:0000256" key="1">
    <source>
        <dbReference type="ARBA" id="ARBA00010088"/>
    </source>
</evidence>
<dbReference type="AlphaFoldDB" id="A0A250JBK5"/>
<name>A0A250JBK5_9BACT</name>
<evidence type="ECO:0000256" key="2">
    <source>
        <dbReference type="ARBA" id="ARBA00022797"/>
    </source>
</evidence>
<keyword evidence="3" id="KW-0378">Hydrolase</keyword>
<dbReference type="SUPFAM" id="SSF53474">
    <property type="entry name" value="alpha/beta-Hydrolases"/>
    <property type="match status" value="1"/>
</dbReference>
<evidence type="ECO:0000313" key="7">
    <source>
        <dbReference type="Proteomes" id="UP000217257"/>
    </source>
</evidence>
<gene>
    <name evidence="6" type="ORF">CYFUS_006420</name>
</gene>